<dbReference type="InterPro" id="IPR044611">
    <property type="entry name" value="E3A/B/C-like"/>
</dbReference>
<feature type="active site" description="Glycyl thioester intermediate" evidence="6">
    <location>
        <position position="1018"/>
    </location>
</feature>
<evidence type="ECO:0000256" key="3">
    <source>
        <dbReference type="ARBA" id="ARBA00012485"/>
    </source>
</evidence>
<name>A0A9P3UTN6_LYOSH</name>
<evidence type="ECO:0000256" key="4">
    <source>
        <dbReference type="ARBA" id="ARBA00022679"/>
    </source>
</evidence>
<dbReference type="Pfam" id="PF00632">
    <property type="entry name" value="HECT"/>
    <property type="match status" value="1"/>
</dbReference>
<dbReference type="SUPFAM" id="SSF56204">
    <property type="entry name" value="Hect, E3 ligase catalytic domain"/>
    <property type="match status" value="1"/>
</dbReference>
<dbReference type="GO" id="GO:0061630">
    <property type="term" value="F:ubiquitin protein ligase activity"/>
    <property type="evidence" value="ECO:0007669"/>
    <property type="project" value="UniProtKB-EC"/>
</dbReference>
<proteinExistence type="predicted"/>
<dbReference type="GO" id="GO:0006511">
    <property type="term" value="P:ubiquitin-dependent protein catabolic process"/>
    <property type="evidence" value="ECO:0007669"/>
    <property type="project" value="TreeGrafter"/>
</dbReference>
<dbReference type="EC" id="2.3.2.26" evidence="3"/>
<dbReference type="AlphaFoldDB" id="A0A9P3UTN6"/>
<dbReference type="SMART" id="SM00119">
    <property type="entry name" value="HECTc"/>
    <property type="match status" value="1"/>
</dbReference>
<comment type="catalytic activity">
    <reaction evidence="1">
        <text>S-ubiquitinyl-[E2 ubiquitin-conjugating enzyme]-L-cysteine + [acceptor protein]-L-lysine = [E2 ubiquitin-conjugating enzyme]-L-cysteine + N(6)-ubiquitinyl-[acceptor protein]-L-lysine.</text>
        <dbReference type="EC" id="2.3.2.26"/>
    </reaction>
</comment>
<dbReference type="Gene3D" id="3.30.2410.10">
    <property type="entry name" value="Hect, E3 ligase catalytic domain"/>
    <property type="match status" value="1"/>
</dbReference>
<reference evidence="9" key="1">
    <citation type="submission" date="2022-07" db="EMBL/GenBank/DDBJ databases">
        <title>The genome of Lyophyllum shimeji provides insight into the initial evolution of ectomycorrhizal fungal genome.</title>
        <authorList>
            <person name="Kobayashi Y."/>
            <person name="Shibata T."/>
            <person name="Hirakawa H."/>
            <person name="Shigenobu S."/>
            <person name="Nishiyama T."/>
            <person name="Yamada A."/>
            <person name="Hasebe M."/>
            <person name="Kawaguchi M."/>
        </authorList>
    </citation>
    <scope>NUCLEOTIDE SEQUENCE</scope>
    <source>
        <strain evidence="9">AT787</strain>
    </source>
</reference>
<evidence type="ECO:0000256" key="2">
    <source>
        <dbReference type="ARBA" id="ARBA00004906"/>
    </source>
</evidence>
<accession>A0A9P3UTN6</accession>
<dbReference type="PANTHER" id="PTHR45700:SF2">
    <property type="entry name" value="UBIQUITIN-PROTEIN LIGASE E3C"/>
    <property type="match status" value="1"/>
</dbReference>
<evidence type="ECO:0000256" key="1">
    <source>
        <dbReference type="ARBA" id="ARBA00000885"/>
    </source>
</evidence>
<dbReference type="Gene3D" id="3.90.1750.10">
    <property type="entry name" value="Hect, E3 ligase catalytic domains"/>
    <property type="match status" value="1"/>
</dbReference>
<evidence type="ECO:0000256" key="5">
    <source>
        <dbReference type="ARBA" id="ARBA00022786"/>
    </source>
</evidence>
<comment type="caution">
    <text evidence="9">The sequence shown here is derived from an EMBL/GenBank/DDBJ whole genome shotgun (WGS) entry which is preliminary data.</text>
</comment>
<evidence type="ECO:0000313" key="9">
    <source>
        <dbReference type="EMBL" id="GLB43810.1"/>
    </source>
</evidence>
<dbReference type="InterPro" id="IPR035983">
    <property type="entry name" value="Hect_E3_ubiquitin_ligase"/>
</dbReference>
<organism evidence="9 10">
    <name type="scientific">Lyophyllum shimeji</name>
    <name type="common">Hon-shimeji</name>
    <name type="synonym">Tricholoma shimeji</name>
    <dbReference type="NCBI Taxonomy" id="47721"/>
    <lineage>
        <taxon>Eukaryota</taxon>
        <taxon>Fungi</taxon>
        <taxon>Dikarya</taxon>
        <taxon>Basidiomycota</taxon>
        <taxon>Agaricomycotina</taxon>
        <taxon>Agaricomycetes</taxon>
        <taxon>Agaricomycetidae</taxon>
        <taxon>Agaricales</taxon>
        <taxon>Tricholomatineae</taxon>
        <taxon>Lyophyllaceae</taxon>
        <taxon>Lyophyllum</taxon>
    </lineage>
</organism>
<evidence type="ECO:0000256" key="6">
    <source>
        <dbReference type="PROSITE-ProRule" id="PRU00104"/>
    </source>
</evidence>
<dbReference type="CDD" id="cd00078">
    <property type="entry name" value="HECTc"/>
    <property type="match status" value="1"/>
</dbReference>
<keyword evidence="4" id="KW-0808">Transferase</keyword>
<dbReference type="PANTHER" id="PTHR45700">
    <property type="entry name" value="UBIQUITIN-PROTEIN LIGASE E3C"/>
    <property type="match status" value="1"/>
</dbReference>
<dbReference type="Gene3D" id="3.30.2160.10">
    <property type="entry name" value="Hect, E3 ligase catalytic domain"/>
    <property type="match status" value="1"/>
</dbReference>
<feature type="region of interest" description="Disordered" evidence="7">
    <location>
        <begin position="333"/>
        <end position="352"/>
    </location>
</feature>
<evidence type="ECO:0000259" key="8">
    <source>
        <dbReference type="PROSITE" id="PS50237"/>
    </source>
</evidence>
<gene>
    <name evidence="9" type="primary">HUL5</name>
    <name evidence="9" type="ORF">LshimejAT787_1403220</name>
</gene>
<dbReference type="GO" id="GO:0000209">
    <property type="term" value="P:protein polyubiquitination"/>
    <property type="evidence" value="ECO:0007669"/>
    <property type="project" value="InterPro"/>
</dbReference>
<keyword evidence="10" id="KW-1185">Reference proteome</keyword>
<dbReference type="OrthoDB" id="8068875at2759"/>
<evidence type="ECO:0000256" key="7">
    <source>
        <dbReference type="SAM" id="MobiDB-lite"/>
    </source>
</evidence>
<dbReference type="Proteomes" id="UP001063166">
    <property type="component" value="Unassembled WGS sequence"/>
</dbReference>
<keyword evidence="5 6" id="KW-0833">Ubl conjugation pathway</keyword>
<dbReference type="CDD" id="cd23766">
    <property type="entry name" value="IQCG"/>
    <property type="match status" value="1"/>
</dbReference>
<feature type="domain" description="HECT" evidence="8">
    <location>
        <begin position="714"/>
        <end position="1050"/>
    </location>
</feature>
<comment type="pathway">
    <text evidence="2">Protein modification; protein ubiquitination.</text>
</comment>
<protein>
    <recommendedName>
        <fullName evidence="3">HECT-type E3 ubiquitin transferase</fullName>
        <ecNumber evidence="3">2.3.2.26</ecNumber>
    </recommendedName>
</protein>
<dbReference type="PROSITE" id="PS50237">
    <property type="entry name" value="HECT"/>
    <property type="match status" value="1"/>
</dbReference>
<dbReference type="FunFam" id="3.30.2160.10:FF:000002">
    <property type="entry name" value="Putative Ubiquitin-protein ligase E3C"/>
    <property type="match status" value="1"/>
</dbReference>
<dbReference type="InterPro" id="IPR000569">
    <property type="entry name" value="HECT_dom"/>
</dbReference>
<dbReference type="EMBL" id="BRPK01000014">
    <property type="protein sequence ID" value="GLB43810.1"/>
    <property type="molecule type" value="Genomic_DNA"/>
</dbReference>
<evidence type="ECO:0000313" key="10">
    <source>
        <dbReference type="Proteomes" id="UP001063166"/>
    </source>
</evidence>
<sequence length="1050" mass="116481">MFTPFGDERRRKINLGGTPSAVTHAALIDQTRARRTERLEQQRRHDNALRIQAWWRGIKEARRARVAIREAFESDLEGLVGLRCLAVIGRNDEQALAMWSDRMISGGPETLFALARQPHVRPSWLVLVRQIAFLILQSVAQKPQSPHANSHLQVLNTLLSPFSTSQYLGESGVHISVEIAQYLLRRNFYPLLASIMTGFPIEARSSPVVAQAVLLVTAPFQALQPASPAYAAALNATFTSILTIPLLPNRVAAKSLTHLSAHIPFGNLSLLDVDAIMLDTTADEKINLLANLQVFVPPRYKLLDPKSLAIYFRLLTLVINAIPVTILNPPPAGEVPRTWGEEESDEEAEADARPTRVSVVTVFTHPSQAAPPITPPDTRTLKRLTSLANTTHLNALLALPPSPTSRPAFLAVLFALAAVWPGDVTSRVMAASPGLLREIYRGYVRGSGLGRDGAGGANMDGTNPVWPALLLLVELYTKTMLTMGDDEFFGTSSAAAASTSRTLGSAGVGAAIAGAGADGRRTAPLARNPLGLDELVEWSRQLLNVAFTLYWREDPETMRTLVGPEVRSTWEGVRERVTKCLVAIHARDSRKPFMPQGHWLLTSQLDVQSFVDAAIFEERELSISPAGPDAPRHVRMQSKRQLAHLSPRLGVLNNIPFAIPFDVRVSIFRHFVMNDVMARSYASPVAPRFFGGPGRTRVQVRRGHVAQDGFDRLSETDLKAPIEIAFIDQFGAEEAGIDGGGVFKEFFTSLCKEVFDTDRGLWLANKKNELYPNPHAYAIEPHSLNWYRFIGRILGKAMYEGILVDVAFAGFFLAKWLGRQSFLDDLASLDPDLYSGLIFLKHYTGNPEDLALNFTIAIDEFGQTKTVDLIPNGSNITVTRENRLQYIQLVAHYRLTKQIKLQSEAFFEGLSEMIDPKWIRMFNQQEVQVLLGGVNAPIDFDDLRAHTNYGGLYDDHEETIVAFWNVVNTFDQEQRMALLRFVTSCSRPPLLGFKELAPHFSIRDSSSDQDRLPTSSTCVNLLKLPRYKSEKVLREKLLQAINANAGFDLS</sequence>
<dbReference type="FunFam" id="3.30.2410.10:FF:000017">
    <property type="entry name" value="E3 ubiquitin-protein ligase UPL7"/>
    <property type="match status" value="1"/>
</dbReference>